<evidence type="ECO:0000256" key="1">
    <source>
        <dbReference type="SAM" id="Phobius"/>
    </source>
</evidence>
<dbReference type="EMBL" id="CP120678">
    <property type="protein sequence ID" value="WIW69784.1"/>
    <property type="molecule type" value="Genomic_DNA"/>
</dbReference>
<dbReference type="AlphaFoldDB" id="A0A9Y2EUV3"/>
<dbReference type="RefSeq" id="WP_147669895.1">
    <property type="nucleotide sequence ID" value="NZ_CP120678.1"/>
</dbReference>
<proteinExistence type="predicted"/>
<keyword evidence="1" id="KW-0472">Membrane</keyword>
<name>A0A9Y2EUV3_9FIRM</name>
<keyword evidence="1" id="KW-0812">Transmembrane</keyword>
<evidence type="ECO:0000313" key="2">
    <source>
        <dbReference type="EMBL" id="WIW69784.1"/>
    </source>
</evidence>
<dbReference type="KEGG" id="sgbi:P3F81_07615"/>
<protein>
    <submittedName>
        <fullName evidence="2">Uncharacterized protein</fullName>
    </submittedName>
</protein>
<sequence length="134" mass="15125">MDTTVMGLGICIIGVIVIAVIKYQGMKYNYKAVASVLLQELLVKEHGIKSDLANRVCTEIYKVKKNDFENTYSVAKQGSGRLGNIFAKDNLQKLIIEKAEKLNVDYNDSQEFNRINEIVIDELIAQLSNKKIKK</sequence>
<gene>
    <name evidence="2" type="ORF">P3F81_07615</name>
</gene>
<feature type="transmembrane region" description="Helical" evidence="1">
    <location>
        <begin position="6"/>
        <end position="23"/>
    </location>
</feature>
<organism evidence="2 3">
    <name type="scientific">Selenobaculum gibii</name>
    <dbReference type="NCBI Taxonomy" id="3054208"/>
    <lineage>
        <taxon>Bacteria</taxon>
        <taxon>Bacillati</taxon>
        <taxon>Bacillota</taxon>
        <taxon>Negativicutes</taxon>
        <taxon>Selenomonadales</taxon>
        <taxon>Selenomonadaceae</taxon>
        <taxon>Selenobaculum</taxon>
    </lineage>
</organism>
<dbReference type="Proteomes" id="UP001243623">
    <property type="component" value="Chromosome"/>
</dbReference>
<accession>A0A9Y2EUV3</accession>
<reference evidence="2" key="1">
    <citation type="submission" date="2023-03" db="EMBL/GenBank/DDBJ databases">
        <title>Selenobaculum gbiensis gen. nov. sp. nov., a new bacterium isolated from the gut microbiota of IBD patient.</title>
        <authorList>
            <person name="Yeo S."/>
            <person name="Park H."/>
            <person name="Huh C.S."/>
        </authorList>
    </citation>
    <scope>NUCLEOTIDE SEQUENCE</scope>
    <source>
        <strain evidence="2">ICN-92133</strain>
    </source>
</reference>
<evidence type="ECO:0000313" key="3">
    <source>
        <dbReference type="Proteomes" id="UP001243623"/>
    </source>
</evidence>
<keyword evidence="1" id="KW-1133">Transmembrane helix</keyword>
<keyword evidence="3" id="KW-1185">Reference proteome</keyword>